<organism evidence="1 2">
    <name type="scientific">Brevibacillus fulvus</name>
    <dbReference type="NCBI Taxonomy" id="1125967"/>
    <lineage>
        <taxon>Bacteria</taxon>
        <taxon>Bacillati</taxon>
        <taxon>Bacillota</taxon>
        <taxon>Bacilli</taxon>
        <taxon>Bacillales</taxon>
        <taxon>Paenibacillaceae</taxon>
        <taxon>Brevibacillus</taxon>
    </lineage>
</organism>
<evidence type="ECO:0000313" key="1">
    <source>
        <dbReference type="EMBL" id="MBM7589446.1"/>
    </source>
</evidence>
<dbReference type="EMBL" id="JAFBEB010000002">
    <property type="protein sequence ID" value="MBM7589446.1"/>
    <property type="molecule type" value="Genomic_DNA"/>
</dbReference>
<accession>A0A938XZU2</accession>
<proteinExistence type="predicted"/>
<protein>
    <submittedName>
        <fullName evidence="1">Uncharacterized protein</fullName>
    </submittedName>
</protein>
<comment type="caution">
    <text evidence="1">The sequence shown here is derived from an EMBL/GenBank/DDBJ whole genome shotgun (WGS) entry which is preliminary data.</text>
</comment>
<sequence length="61" mass="7123">MMIWHEQRGCLNSLQKLLEVQPLMHCWTNSAADDPSPFSSRPVHWLRKEWAVRKASTASEM</sequence>
<gene>
    <name evidence="1" type="ORF">JOD01_001044</name>
</gene>
<evidence type="ECO:0000313" key="2">
    <source>
        <dbReference type="Proteomes" id="UP000717624"/>
    </source>
</evidence>
<keyword evidence="2" id="KW-1185">Reference proteome</keyword>
<reference evidence="1" key="1">
    <citation type="submission" date="2021-01" db="EMBL/GenBank/DDBJ databases">
        <title>Genomic Encyclopedia of Type Strains, Phase IV (KMG-IV): sequencing the most valuable type-strain genomes for metagenomic binning, comparative biology and taxonomic classification.</title>
        <authorList>
            <person name="Goeker M."/>
        </authorList>
    </citation>
    <scope>NUCLEOTIDE SEQUENCE</scope>
    <source>
        <strain evidence="1">DSM 25523</strain>
    </source>
</reference>
<dbReference type="AlphaFoldDB" id="A0A938XZU2"/>
<dbReference type="Proteomes" id="UP000717624">
    <property type="component" value="Unassembled WGS sequence"/>
</dbReference>
<name>A0A938XZU2_9BACL</name>